<evidence type="ECO:0000313" key="3">
    <source>
        <dbReference type="Proteomes" id="UP000314294"/>
    </source>
</evidence>
<dbReference type="Proteomes" id="UP000314294">
    <property type="component" value="Unassembled WGS sequence"/>
</dbReference>
<dbReference type="EMBL" id="SRLO01000082">
    <property type="protein sequence ID" value="TNN77483.1"/>
    <property type="molecule type" value="Genomic_DNA"/>
</dbReference>
<evidence type="ECO:0000256" key="1">
    <source>
        <dbReference type="SAM" id="MobiDB-lite"/>
    </source>
</evidence>
<organism evidence="2 3">
    <name type="scientific">Liparis tanakae</name>
    <name type="common">Tanaka's snailfish</name>
    <dbReference type="NCBI Taxonomy" id="230148"/>
    <lineage>
        <taxon>Eukaryota</taxon>
        <taxon>Metazoa</taxon>
        <taxon>Chordata</taxon>
        <taxon>Craniata</taxon>
        <taxon>Vertebrata</taxon>
        <taxon>Euteleostomi</taxon>
        <taxon>Actinopterygii</taxon>
        <taxon>Neopterygii</taxon>
        <taxon>Teleostei</taxon>
        <taxon>Neoteleostei</taxon>
        <taxon>Acanthomorphata</taxon>
        <taxon>Eupercaria</taxon>
        <taxon>Perciformes</taxon>
        <taxon>Cottioidei</taxon>
        <taxon>Cottales</taxon>
        <taxon>Liparidae</taxon>
        <taxon>Liparis</taxon>
    </lineage>
</organism>
<proteinExistence type="predicted"/>
<sequence length="160" mass="17571">MADHQHYIKREQLISGLQAGRDEHGLLELSLLISTGSEEWASSESLTPAMCSSLAGDVRFLEGEEVAREDVGSEHRKYEPSVSPEERRHAPDAAEGLRARSVKTNTHLLKSRMAMTMMMMRMTASTGPITHSISGSSVCRVIPLWSFTRMGSENGLAANV</sequence>
<keyword evidence="3" id="KW-1185">Reference proteome</keyword>
<comment type="caution">
    <text evidence="2">The sequence shown here is derived from an EMBL/GenBank/DDBJ whole genome shotgun (WGS) entry which is preliminary data.</text>
</comment>
<gene>
    <name evidence="2" type="ORF">EYF80_012297</name>
</gene>
<name>A0A4Z2IJZ5_9TELE</name>
<accession>A0A4Z2IJZ5</accession>
<evidence type="ECO:0000313" key="2">
    <source>
        <dbReference type="EMBL" id="TNN77483.1"/>
    </source>
</evidence>
<dbReference type="AlphaFoldDB" id="A0A4Z2IJZ5"/>
<reference evidence="2 3" key="1">
    <citation type="submission" date="2019-03" db="EMBL/GenBank/DDBJ databases">
        <title>First draft genome of Liparis tanakae, snailfish: a comprehensive survey of snailfish specific genes.</title>
        <authorList>
            <person name="Kim W."/>
            <person name="Song I."/>
            <person name="Jeong J.-H."/>
            <person name="Kim D."/>
            <person name="Kim S."/>
            <person name="Ryu S."/>
            <person name="Song J.Y."/>
            <person name="Lee S.K."/>
        </authorList>
    </citation>
    <scope>NUCLEOTIDE SEQUENCE [LARGE SCALE GENOMIC DNA]</scope>
    <source>
        <tissue evidence="2">Muscle</tissue>
    </source>
</reference>
<protein>
    <submittedName>
        <fullName evidence="2">Uncharacterized protein</fullName>
    </submittedName>
</protein>
<feature type="region of interest" description="Disordered" evidence="1">
    <location>
        <begin position="66"/>
        <end position="97"/>
    </location>
</feature>